<name>A0ABW2PJA3_9ACTN</name>
<gene>
    <name evidence="1" type="ORF">ACFQSB_34050</name>
</gene>
<organism evidence="1 2">
    <name type="scientific">Sphaerisporangium rhizosphaerae</name>
    <dbReference type="NCBI Taxonomy" id="2269375"/>
    <lineage>
        <taxon>Bacteria</taxon>
        <taxon>Bacillati</taxon>
        <taxon>Actinomycetota</taxon>
        <taxon>Actinomycetes</taxon>
        <taxon>Streptosporangiales</taxon>
        <taxon>Streptosporangiaceae</taxon>
        <taxon>Sphaerisporangium</taxon>
    </lineage>
</organism>
<proteinExistence type="predicted"/>
<keyword evidence="2" id="KW-1185">Reference proteome</keyword>
<dbReference type="EMBL" id="JBHTCG010000036">
    <property type="protein sequence ID" value="MFC7387271.1"/>
    <property type="molecule type" value="Genomic_DNA"/>
</dbReference>
<sequence length="176" mass="18583">MALVVNRPIYREEALRRYRVRERQGDRSLVVHKMWFAALWALVAVLGAAAATLTLIQVPHLVTVPATVTGYRTGSVDVIAHLPWDRPAPRTGAQATLRLVGPARPLVCQVGRPGASLAGDGRLKAAPGTVARPARLAVLSCAVTGVEPRELLRRSGEAVVPSGTVAAGTQLFGDGS</sequence>
<dbReference type="RefSeq" id="WP_380830929.1">
    <property type="nucleotide sequence ID" value="NZ_JBHTCG010000036.1"/>
</dbReference>
<comment type="caution">
    <text evidence="1">The sequence shown here is derived from an EMBL/GenBank/DDBJ whole genome shotgun (WGS) entry which is preliminary data.</text>
</comment>
<evidence type="ECO:0000313" key="2">
    <source>
        <dbReference type="Proteomes" id="UP001596496"/>
    </source>
</evidence>
<dbReference type="Proteomes" id="UP001596496">
    <property type="component" value="Unassembled WGS sequence"/>
</dbReference>
<accession>A0ABW2PJA3</accession>
<protein>
    <submittedName>
        <fullName evidence="1">Uncharacterized protein</fullName>
    </submittedName>
</protein>
<reference evidence="2" key="1">
    <citation type="journal article" date="2019" name="Int. J. Syst. Evol. Microbiol.">
        <title>The Global Catalogue of Microorganisms (GCM) 10K type strain sequencing project: providing services to taxonomists for standard genome sequencing and annotation.</title>
        <authorList>
            <consortium name="The Broad Institute Genomics Platform"/>
            <consortium name="The Broad Institute Genome Sequencing Center for Infectious Disease"/>
            <person name="Wu L."/>
            <person name="Ma J."/>
        </authorList>
    </citation>
    <scope>NUCLEOTIDE SEQUENCE [LARGE SCALE GENOMIC DNA]</scope>
    <source>
        <strain evidence="2">CECT 7649</strain>
    </source>
</reference>
<evidence type="ECO:0000313" key="1">
    <source>
        <dbReference type="EMBL" id="MFC7387271.1"/>
    </source>
</evidence>